<sequence>MGPSTRSYDLSMTTFRSFDVGSRLRHGRFCASQCGAKVLGPLWATRHGFKVRIWPLSSHSVWSQDSSLQMDEDPPDLGAV</sequence>
<dbReference type="Proteomes" id="UP001279734">
    <property type="component" value="Unassembled WGS sequence"/>
</dbReference>
<comment type="caution">
    <text evidence="1">The sequence shown here is derived from an EMBL/GenBank/DDBJ whole genome shotgun (WGS) entry which is preliminary data.</text>
</comment>
<keyword evidence="2" id="KW-1185">Reference proteome</keyword>
<protein>
    <submittedName>
        <fullName evidence="1">Uncharacterized protein</fullName>
    </submittedName>
</protein>
<accession>A0AAD3XWE1</accession>
<dbReference type="AlphaFoldDB" id="A0AAD3XWE1"/>
<reference evidence="1" key="1">
    <citation type="submission" date="2023-05" db="EMBL/GenBank/DDBJ databases">
        <title>Nepenthes gracilis genome sequencing.</title>
        <authorList>
            <person name="Fukushima K."/>
        </authorList>
    </citation>
    <scope>NUCLEOTIDE SEQUENCE</scope>
    <source>
        <strain evidence="1">SING2019-196</strain>
    </source>
</reference>
<dbReference type="EMBL" id="BSYO01000021">
    <property type="protein sequence ID" value="GMH20142.1"/>
    <property type="molecule type" value="Genomic_DNA"/>
</dbReference>
<name>A0AAD3XWE1_NEPGR</name>
<evidence type="ECO:0000313" key="2">
    <source>
        <dbReference type="Proteomes" id="UP001279734"/>
    </source>
</evidence>
<gene>
    <name evidence="1" type="ORF">Nepgr_021983</name>
</gene>
<proteinExistence type="predicted"/>
<evidence type="ECO:0000313" key="1">
    <source>
        <dbReference type="EMBL" id="GMH20142.1"/>
    </source>
</evidence>
<organism evidence="1 2">
    <name type="scientific">Nepenthes gracilis</name>
    <name type="common">Slender pitcher plant</name>
    <dbReference type="NCBI Taxonomy" id="150966"/>
    <lineage>
        <taxon>Eukaryota</taxon>
        <taxon>Viridiplantae</taxon>
        <taxon>Streptophyta</taxon>
        <taxon>Embryophyta</taxon>
        <taxon>Tracheophyta</taxon>
        <taxon>Spermatophyta</taxon>
        <taxon>Magnoliopsida</taxon>
        <taxon>eudicotyledons</taxon>
        <taxon>Gunneridae</taxon>
        <taxon>Pentapetalae</taxon>
        <taxon>Caryophyllales</taxon>
        <taxon>Nepenthaceae</taxon>
        <taxon>Nepenthes</taxon>
    </lineage>
</organism>